<evidence type="ECO:0000313" key="2">
    <source>
        <dbReference type="EMBL" id="PNH08977.1"/>
    </source>
</evidence>
<comment type="caution">
    <text evidence="2">The sequence shown here is derived from an EMBL/GenBank/DDBJ whole genome shotgun (WGS) entry which is preliminary data.</text>
</comment>
<dbReference type="EMBL" id="PGGS01000109">
    <property type="protein sequence ID" value="PNH08977.1"/>
    <property type="molecule type" value="Genomic_DNA"/>
</dbReference>
<proteinExistence type="predicted"/>
<dbReference type="AlphaFoldDB" id="A0A2J8A8X2"/>
<sequence>MQPTSPNKKLPRLHWSAYKGDIQGILQCITDGCSLHETVSLRNQHGRLVCGDLASWHPEHEPGAGGSTRPPSPGNRSRASPPRSVRSNASPSRSRA</sequence>
<name>A0A2J8A8X2_9CHLO</name>
<protein>
    <submittedName>
        <fullName evidence="2">Uncharacterized protein</fullName>
    </submittedName>
</protein>
<feature type="region of interest" description="Disordered" evidence="1">
    <location>
        <begin position="54"/>
        <end position="96"/>
    </location>
</feature>
<dbReference type="OrthoDB" id="194358at2759"/>
<organism evidence="2 3">
    <name type="scientific">Tetrabaena socialis</name>
    <dbReference type="NCBI Taxonomy" id="47790"/>
    <lineage>
        <taxon>Eukaryota</taxon>
        <taxon>Viridiplantae</taxon>
        <taxon>Chlorophyta</taxon>
        <taxon>core chlorophytes</taxon>
        <taxon>Chlorophyceae</taxon>
        <taxon>CS clade</taxon>
        <taxon>Chlamydomonadales</taxon>
        <taxon>Tetrabaenaceae</taxon>
        <taxon>Tetrabaena</taxon>
    </lineage>
</organism>
<gene>
    <name evidence="2" type="ORF">TSOC_004443</name>
</gene>
<evidence type="ECO:0000256" key="1">
    <source>
        <dbReference type="SAM" id="MobiDB-lite"/>
    </source>
</evidence>
<accession>A0A2J8A8X2</accession>
<reference evidence="2 3" key="1">
    <citation type="journal article" date="2017" name="Mol. Biol. Evol.">
        <title>The 4-celled Tetrabaena socialis nuclear genome reveals the essential components for genetic control of cell number at the origin of multicellularity in the volvocine lineage.</title>
        <authorList>
            <person name="Featherston J."/>
            <person name="Arakaki Y."/>
            <person name="Hanschen E.R."/>
            <person name="Ferris P.J."/>
            <person name="Michod R.E."/>
            <person name="Olson B.J.S.C."/>
            <person name="Nozaki H."/>
            <person name="Durand P.M."/>
        </authorList>
    </citation>
    <scope>NUCLEOTIDE SEQUENCE [LARGE SCALE GENOMIC DNA]</scope>
    <source>
        <strain evidence="2 3">NIES-571</strain>
    </source>
</reference>
<evidence type="ECO:0000313" key="3">
    <source>
        <dbReference type="Proteomes" id="UP000236333"/>
    </source>
</evidence>
<keyword evidence="3" id="KW-1185">Reference proteome</keyword>
<dbReference type="Proteomes" id="UP000236333">
    <property type="component" value="Unassembled WGS sequence"/>
</dbReference>
<feature type="compositionally biased region" description="Low complexity" evidence="1">
    <location>
        <begin position="76"/>
        <end position="96"/>
    </location>
</feature>